<dbReference type="Gene3D" id="1.10.530.10">
    <property type="match status" value="1"/>
</dbReference>
<dbReference type="Gene3D" id="3.10.350.10">
    <property type="entry name" value="LysM domain"/>
    <property type="match status" value="3"/>
</dbReference>
<dbReference type="PANTHER" id="PTHR33734">
    <property type="entry name" value="LYSM DOMAIN-CONTAINING GPI-ANCHORED PROTEIN 2"/>
    <property type="match status" value="1"/>
</dbReference>
<feature type="domain" description="LysM" evidence="3">
    <location>
        <begin position="432"/>
        <end position="475"/>
    </location>
</feature>
<feature type="compositionally biased region" description="Low complexity" evidence="1">
    <location>
        <begin position="411"/>
        <end position="425"/>
    </location>
</feature>
<dbReference type="CDD" id="cd16894">
    <property type="entry name" value="MltD-like"/>
    <property type="match status" value="1"/>
</dbReference>
<feature type="region of interest" description="Disordered" evidence="1">
    <location>
        <begin position="404"/>
        <end position="431"/>
    </location>
</feature>
<dbReference type="InterPro" id="IPR036779">
    <property type="entry name" value="LysM_dom_sf"/>
</dbReference>
<dbReference type="Pfam" id="PF01476">
    <property type="entry name" value="LysM"/>
    <property type="match status" value="3"/>
</dbReference>
<dbReference type="Proteomes" id="UP001366166">
    <property type="component" value="Chromosome"/>
</dbReference>
<keyword evidence="2" id="KW-0732">Signal</keyword>
<feature type="domain" description="LysM" evidence="3">
    <location>
        <begin position="492"/>
        <end position="535"/>
    </location>
</feature>
<gene>
    <name evidence="4" type="ORF">FAK_05580</name>
</gene>
<dbReference type="InterPro" id="IPR023346">
    <property type="entry name" value="Lysozyme-like_dom_sf"/>
</dbReference>
<organism evidence="4 5">
    <name type="scientific">Desulfoferula mesophila</name>
    <dbReference type="NCBI Taxonomy" id="3058419"/>
    <lineage>
        <taxon>Bacteria</taxon>
        <taxon>Pseudomonadati</taxon>
        <taxon>Thermodesulfobacteriota</taxon>
        <taxon>Desulfarculia</taxon>
        <taxon>Desulfarculales</taxon>
        <taxon>Desulfarculaceae</taxon>
        <taxon>Desulfoferula</taxon>
    </lineage>
</organism>
<dbReference type="KEGG" id="dmp:FAK_05580"/>
<feature type="signal peptide" evidence="2">
    <location>
        <begin position="1"/>
        <end position="21"/>
    </location>
</feature>
<dbReference type="InterPro" id="IPR018392">
    <property type="entry name" value="LysM"/>
</dbReference>
<dbReference type="GO" id="GO:0008932">
    <property type="term" value="F:lytic endotransglycosylase activity"/>
    <property type="evidence" value="ECO:0007669"/>
    <property type="project" value="TreeGrafter"/>
</dbReference>
<dbReference type="PROSITE" id="PS51782">
    <property type="entry name" value="LYSM"/>
    <property type="match status" value="3"/>
</dbReference>
<dbReference type="EMBL" id="AP028679">
    <property type="protein sequence ID" value="BEQ13492.1"/>
    <property type="molecule type" value="Genomic_DNA"/>
</dbReference>
<dbReference type="SUPFAM" id="SSF54106">
    <property type="entry name" value="LysM domain"/>
    <property type="match status" value="3"/>
</dbReference>
<dbReference type="SMART" id="SM00257">
    <property type="entry name" value="LysM"/>
    <property type="match status" value="3"/>
</dbReference>
<feature type="chain" id="PRO_5043998110" description="LysM domain-containing protein" evidence="2">
    <location>
        <begin position="22"/>
        <end position="537"/>
    </location>
</feature>
<dbReference type="PANTHER" id="PTHR33734:SF22">
    <property type="entry name" value="MEMBRANE-BOUND LYTIC MUREIN TRANSGLYCOSYLASE D"/>
    <property type="match status" value="1"/>
</dbReference>
<dbReference type="PROSITE" id="PS51257">
    <property type="entry name" value="PROKAR_LIPOPROTEIN"/>
    <property type="match status" value="1"/>
</dbReference>
<evidence type="ECO:0000313" key="5">
    <source>
        <dbReference type="Proteomes" id="UP001366166"/>
    </source>
</evidence>
<dbReference type="CDD" id="cd00118">
    <property type="entry name" value="LysM"/>
    <property type="match status" value="3"/>
</dbReference>
<reference evidence="5" key="1">
    <citation type="journal article" date="2023" name="Arch. Microbiol.">
        <title>Desulfoferula mesophilus gen. nov. sp. nov., a mesophilic sulfate-reducing bacterium isolated from a brackish lake sediment.</title>
        <authorList>
            <person name="Watanabe T."/>
            <person name="Yabe T."/>
            <person name="Tsuji J.M."/>
            <person name="Fukui M."/>
        </authorList>
    </citation>
    <scope>NUCLEOTIDE SEQUENCE [LARGE SCALE GENOMIC DNA]</scope>
    <source>
        <strain evidence="5">12FAK</strain>
    </source>
</reference>
<dbReference type="InterPro" id="IPR008258">
    <property type="entry name" value="Transglycosylase_SLT_dom_1"/>
</dbReference>
<feature type="domain" description="LysM" evidence="3">
    <location>
        <begin position="355"/>
        <end position="399"/>
    </location>
</feature>
<dbReference type="RefSeq" id="WP_338605202.1">
    <property type="nucleotide sequence ID" value="NZ_AP028679.1"/>
</dbReference>
<proteinExistence type="predicted"/>
<name>A0AAU9EA93_9BACT</name>
<accession>A0AAU9EA93</accession>
<keyword evidence="5" id="KW-1185">Reference proteome</keyword>
<evidence type="ECO:0000313" key="4">
    <source>
        <dbReference type="EMBL" id="BEQ13492.1"/>
    </source>
</evidence>
<protein>
    <recommendedName>
        <fullName evidence="3">LysM domain-containing protein</fullName>
    </recommendedName>
</protein>
<sequence>MHFKPILAVACLALLAAAGCATTSSQTSQTGPSQPVVLTAKPVKPPQEEINAKVAQELKDLGENEMVTEKAGQAGHPSQQEAVTYDIPIVINSRVEFFIDYFQTRMPKRFRIWLARSGRYLPMMRAILKEHGLPEDLVYLALIESGFSCQAYSRAHAVGPWQFIQGTGRRYGLVINYWVDERRDPVKSTHAAAKYLKDLHEEFGSWYLAAAAYNAGEGKIRRALKRYDADDFWSISQGRRYYLKQETRQYVPKMIAAALIAKEPDKYGFTDIVYEQPLAYEVVEVHPGTSLGVAAKLAGIKPNELNDLNPELRRWAVPPTGGMYDLRIPPGTKATFEIAYAKLPLAERKARVGMVTVRVHRGDTLGRIARTHGVSLNELMAMNPRINPRRLAIGQKVVVPPKGGAPATLVASSSGSRSHRSLAGSPKGTRKIHHTVKSGDTLWHIARTYNIEWRDIPRWNGHNTSRLKVGQHLVLYVPSAKAEGKVDTKVEQVYVVRRGDNLWTIGRRYGVTPNQLKRWNNLSSSAISPGDKLTVKR</sequence>
<dbReference type="AlphaFoldDB" id="A0AAU9EA93"/>
<dbReference type="Pfam" id="PF01464">
    <property type="entry name" value="SLT"/>
    <property type="match status" value="1"/>
</dbReference>
<evidence type="ECO:0000256" key="1">
    <source>
        <dbReference type="SAM" id="MobiDB-lite"/>
    </source>
</evidence>
<dbReference type="SUPFAM" id="SSF53955">
    <property type="entry name" value="Lysozyme-like"/>
    <property type="match status" value="1"/>
</dbReference>
<evidence type="ECO:0000259" key="3">
    <source>
        <dbReference type="PROSITE" id="PS51782"/>
    </source>
</evidence>
<evidence type="ECO:0000256" key="2">
    <source>
        <dbReference type="SAM" id="SignalP"/>
    </source>
</evidence>